<accession>A0A8C9LVJ1</accession>
<organism evidence="1 2">
    <name type="scientific">Piliocolobus tephrosceles</name>
    <name type="common">Ugandan red Colobus</name>
    <dbReference type="NCBI Taxonomy" id="591936"/>
    <lineage>
        <taxon>Eukaryota</taxon>
        <taxon>Metazoa</taxon>
        <taxon>Chordata</taxon>
        <taxon>Craniata</taxon>
        <taxon>Vertebrata</taxon>
        <taxon>Euteleostomi</taxon>
        <taxon>Mammalia</taxon>
        <taxon>Eutheria</taxon>
        <taxon>Euarchontoglires</taxon>
        <taxon>Primates</taxon>
        <taxon>Haplorrhini</taxon>
        <taxon>Catarrhini</taxon>
        <taxon>Cercopithecidae</taxon>
        <taxon>Colobinae</taxon>
        <taxon>Piliocolobus</taxon>
    </lineage>
</organism>
<reference evidence="1" key="1">
    <citation type="submission" date="2025-08" db="UniProtKB">
        <authorList>
            <consortium name="Ensembl"/>
        </authorList>
    </citation>
    <scope>IDENTIFICATION</scope>
</reference>
<dbReference type="Proteomes" id="UP000694416">
    <property type="component" value="Unplaced"/>
</dbReference>
<dbReference type="PANTHER" id="PTHR16231">
    <property type="entry name" value="COMM DOMAIN-CONTAINING PROTEIN 4-8 FAMILY MEMBER"/>
    <property type="match status" value="1"/>
</dbReference>
<protein>
    <recommendedName>
        <fullName evidence="3">COMM domain-containing protein</fullName>
    </recommendedName>
</protein>
<dbReference type="Pfam" id="PF21672">
    <property type="entry name" value="COMM_HN"/>
    <property type="match status" value="1"/>
</dbReference>
<proteinExistence type="predicted"/>
<dbReference type="Ensembl" id="ENSPTET00000044342.1">
    <property type="protein sequence ID" value="ENSPTEP00000032228.1"/>
    <property type="gene ID" value="ENSPTEG00000031010.1"/>
</dbReference>
<sequence>MFQFCGDLDCPDWVLAEISTLAKMSSVKLQLLCSQVLKSLTPPVPLTGPSESGNVKATVAVLSFILSSAAKHSVDGESLASELQQLGLPQEHAAGLCRCYEEKQSPLQKHLWVCSLRSKYEASQGPENSLITMGRALSHSRGDPTMTQTPHTIGPTSSIGDHISTQDVDGTSIQTMSEASPSLSSESSASVQVHAGLHAWLPRKSSWPQGVSLGAGLGRVQKQTLHPRSSYLLCTMAAKMHQHGQECLLVPIIPVFWEAEVESS</sequence>
<evidence type="ECO:0000313" key="1">
    <source>
        <dbReference type="Ensembl" id="ENSPTEP00000032228.1"/>
    </source>
</evidence>
<evidence type="ECO:0000313" key="2">
    <source>
        <dbReference type="Proteomes" id="UP000694416"/>
    </source>
</evidence>
<dbReference type="AlphaFoldDB" id="A0A8C9LVJ1"/>
<dbReference type="InterPro" id="IPR047155">
    <property type="entry name" value="COMMD4/6/7/8"/>
</dbReference>
<dbReference type="PANTHER" id="PTHR16231:SF4">
    <property type="entry name" value="COMM DOMAIN-CONTAINING PROTEIN 4"/>
    <property type="match status" value="1"/>
</dbReference>
<reference evidence="1" key="2">
    <citation type="submission" date="2025-09" db="UniProtKB">
        <authorList>
            <consortium name="Ensembl"/>
        </authorList>
    </citation>
    <scope>IDENTIFICATION</scope>
</reference>
<name>A0A8C9LVJ1_9PRIM</name>
<keyword evidence="2" id="KW-1185">Reference proteome</keyword>
<evidence type="ECO:0008006" key="3">
    <source>
        <dbReference type="Google" id="ProtNLM"/>
    </source>
</evidence>